<accession>A0A914WLV5</accession>
<keyword evidence="2" id="KW-1133">Transmembrane helix</keyword>
<evidence type="ECO:0000256" key="2">
    <source>
        <dbReference type="SAM" id="Phobius"/>
    </source>
</evidence>
<evidence type="ECO:0000313" key="3">
    <source>
        <dbReference type="Proteomes" id="UP000887566"/>
    </source>
</evidence>
<feature type="transmembrane region" description="Helical" evidence="2">
    <location>
        <begin position="26"/>
        <end position="48"/>
    </location>
</feature>
<dbReference type="Proteomes" id="UP000887566">
    <property type="component" value="Unplaced"/>
</dbReference>
<feature type="region of interest" description="Disordered" evidence="1">
    <location>
        <begin position="275"/>
        <end position="311"/>
    </location>
</feature>
<keyword evidence="2" id="KW-0472">Membrane</keyword>
<evidence type="ECO:0000313" key="4">
    <source>
        <dbReference type="WBParaSite" id="PSAMB.scaffold423size51812.g5820.t1"/>
    </source>
</evidence>
<organism evidence="3 4">
    <name type="scientific">Plectus sambesii</name>
    <dbReference type="NCBI Taxonomy" id="2011161"/>
    <lineage>
        <taxon>Eukaryota</taxon>
        <taxon>Metazoa</taxon>
        <taxon>Ecdysozoa</taxon>
        <taxon>Nematoda</taxon>
        <taxon>Chromadorea</taxon>
        <taxon>Plectida</taxon>
        <taxon>Plectina</taxon>
        <taxon>Plectoidea</taxon>
        <taxon>Plectidae</taxon>
        <taxon>Plectus</taxon>
    </lineage>
</organism>
<feature type="compositionally biased region" description="Basic and acidic residues" evidence="1">
    <location>
        <begin position="275"/>
        <end position="287"/>
    </location>
</feature>
<feature type="transmembrane region" description="Helical" evidence="2">
    <location>
        <begin position="130"/>
        <end position="152"/>
    </location>
</feature>
<feature type="transmembrane region" description="Helical" evidence="2">
    <location>
        <begin position="91"/>
        <end position="118"/>
    </location>
</feature>
<dbReference type="WBParaSite" id="PSAMB.scaffold423size51812.g5820.t1">
    <property type="protein sequence ID" value="PSAMB.scaffold423size51812.g5820.t1"/>
    <property type="gene ID" value="PSAMB.scaffold423size51812.g5820"/>
</dbReference>
<evidence type="ECO:0000256" key="1">
    <source>
        <dbReference type="SAM" id="MobiDB-lite"/>
    </source>
</evidence>
<feature type="transmembrane region" description="Helical" evidence="2">
    <location>
        <begin position="241"/>
        <end position="264"/>
    </location>
</feature>
<name>A0A914WLV5_9BILA</name>
<sequence length="311" mass="33881">MRAGTTNLCCRPFKENACGKYIDQPWFGFVIIAAILGGVASVLSTSILHEGEALRSHLSEFISIVNASAAGKRLDNTARSFQPIMTPFIRYIYLTRIMSVLIITGAVCSGIGSLLIWFGSSKKWKKATAITLLIISFFCHIGLVCIFLKYYFGNGDVMDNITSCIDTGIGEACFSTEYKDICEKVLLTIETPLNCSKMQGSRGKNYYFPRVEAGLNSSSASDASCMEKAQGMLARGMPVQYGLTALVVGVILVIEILLILYACYGNFEEYETVAKDDNDKGGKDDKTPSVATAKPVNGQDNTIPIKKETNV</sequence>
<keyword evidence="3" id="KW-1185">Reference proteome</keyword>
<protein>
    <submittedName>
        <fullName evidence="4">Tetraspanin</fullName>
    </submittedName>
</protein>
<reference evidence="4" key="1">
    <citation type="submission" date="2022-11" db="UniProtKB">
        <authorList>
            <consortium name="WormBaseParasite"/>
        </authorList>
    </citation>
    <scope>IDENTIFICATION</scope>
</reference>
<keyword evidence="2" id="KW-0812">Transmembrane</keyword>
<dbReference type="AlphaFoldDB" id="A0A914WLV5"/>
<proteinExistence type="predicted"/>